<reference evidence="3" key="1">
    <citation type="submission" date="2022-12" db="EMBL/GenBank/DDBJ databases">
        <title>Paracoccus sp. EF6 isolated from a lake water.</title>
        <authorList>
            <person name="Liu H."/>
        </authorList>
    </citation>
    <scope>NUCLEOTIDE SEQUENCE</scope>
    <source>
        <strain evidence="3">EF6</strain>
    </source>
</reference>
<feature type="chain" id="PRO_5045525324" description="Holin" evidence="2">
    <location>
        <begin position="24"/>
        <end position="161"/>
    </location>
</feature>
<dbReference type="EMBL" id="JAPTYD010000056">
    <property type="protein sequence ID" value="MCZ0963907.1"/>
    <property type="molecule type" value="Genomic_DNA"/>
</dbReference>
<comment type="caution">
    <text evidence="3">The sequence shown here is derived from an EMBL/GenBank/DDBJ whole genome shotgun (WGS) entry which is preliminary data.</text>
</comment>
<keyword evidence="1" id="KW-0812">Transmembrane</keyword>
<evidence type="ECO:0000313" key="4">
    <source>
        <dbReference type="Proteomes" id="UP001149822"/>
    </source>
</evidence>
<organism evidence="3 4">
    <name type="scientific">Paracoccus benzoatiresistens</name>
    <dbReference type="NCBI Taxonomy" id="2997341"/>
    <lineage>
        <taxon>Bacteria</taxon>
        <taxon>Pseudomonadati</taxon>
        <taxon>Pseudomonadota</taxon>
        <taxon>Alphaproteobacteria</taxon>
        <taxon>Rhodobacterales</taxon>
        <taxon>Paracoccaceae</taxon>
        <taxon>Paracoccus</taxon>
    </lineage>
</organism>
<evidence type="ECO:0000256" key="2">
    <source>
        <dbReference type="SAM" id="SignalP"/>
    </source>
</evidence>
<dbReference type="RefSeq" id="WP_268944004.1">
    <property type="nucleotide sequence ID" value="NZ_JAPTYD010000056.1"/>
</dbReference>
<keyword evidence="4" id="KW-1185">Reference proteome</keyword>
<evidence type="ECO:0008006" key="5">
    <source>
        <dbReference type="Google" id="ProtNLM"/>
    </source>
</evidence>
<sequence>MRIAPASAAVVAALATAPAAAMAAASIPDLADQALAWIVTAIVTAVASAIVGVVAKLTGAKLDQQARDTSQVALTNAANAAIRWMLTAAAETPIGKRIELAIEQMLPYVETGAAGAVKRFDMAAKGANRIHLEEMAAAKLVEQLGHAAPDDLKAVIRAIGA</sequence>
<protein>
    <recommendedName>
        <fullName evidence="5">Holin</fullName>
    </recommendedName>
</protein>
<feature type="signal peptide" evidence="2">
    <location>
        <begin position="1"/>
        <end position="23"/>
    </location>
</feature>
<dbReference type="Proteomes" id="UP001149822">
    <property type="component" value="Unassembled WGS sequence"/>
</dbReference>
<keyword evidence="1" id="KW-0472">Membrane</keyword>
<name>A0ABT4J9V2_9RHOB</name>
<keyword evidence="2" id="KW-0732">Signal</keyword>
<accession>A0ABT4J9V2</accession>
<evidence type="ECO:0000313" key="3">
    <source>
        <dbReference type="EMBL" id="MCZ0963907.1"/>
    </source>
</evidence>
<feature type="transmembrane region" description="Helical" evidence="1">
    <location>
        <begin position="35"/>
        <end position="55"/>
    </location>
</feature>
<gene>
    <name evidence="3" type="ORF">OU682_20125</name>
</gene>
<evidence type="ECO:0000256" key="1">
    <source>
        <dbReference type="SAM" id="Phobius"/>
    </source>
</evidence>
<proteinExistence type="predicted"/>
<keyword evidence="1" id="KW-1133">Transmembrane helix</keyword>